<evidence type="ECO:0000313" key="1">
    <source>
        <dbReference type="EMBL" id="SVC94983.1"/>
    </source>
</evidence>
<dbReference type="InterPro" id="IPR019734">
    <property type="entry name" value="TPR_rpt"/>
</dbReference>
<protein>
    <submittedName>
        <fullName evidence="1">Uncharacterized protein</fullName>
    </submittedName>
</protein>
<dbReference type="AlphaFoldDB" id="A0A382RB88"/>
<dbReference type="PANTHER" id="PTHR12558">
    <property type="entry name" value="CELL DIVISION CYCLE 16,23,27"/>
    <property type="match status" value="1"/>
</dbReference>
<feature type="non-terminal residue" evidence="1">
    <location>
        <position position="1"/>
    </location>
</feature>
<sequence>TVDMAQIVLDKYPSSPVIAQAVYLKANAFDKMARDEKAIKAYRDVRDLYDRMFELLRGSFREGKNVDFENYRQLFETSSLRVAEIFRKTNQFEEAYQELIAAQETAEERFYKAKVQMRIGDNYMEWEKFSEAWTAYNQVIELYGDTPYPANAQYQKGEAQYFAGDYAAARSDYLKLLEVYPDSDTGLRSAALYSAGWSAEKMGDSDEAIESYGLAVDNFPRSDQAPLCLLRIARLSYEKQKVKEAIDAYRAITENYQDSRHAADGFYGLGILYRDEARHDEAVAAFSKVDRDARETYIAALIEAANIHISQGRNDEGRTLLN</sequence>
<dbReference type="Pfam" id="PF13432">
    <property type="entry name" value="TPR_16"/>
    <property type="match status" value="2"/>
</dbReference>
<accession>A0A382RB88</accession>
<gene>
    <name evidence="1" type="ORF">METZ01_LOCUS347837</name>
</gene>
<dbReference type="SMART" id="SM00028">
    <property type="entry name" value="TPR"/>
    <property type="match status" value="6"/>
</dbReference>
<dbReference type="PANTHER" id="PTHR12558:SF13">
    <property type="entry name" value="CELL DIVISION CYCLE PROTEIN 27 HOMOLOG"/>
    <property type="match status" value="1"/>
</dbReference>
<proteinExistence type="predicted"/>
<organism evidence="1">
    <name type="scientific">marine metagenome</name>
    <dbReference type="NCBI Taxonomy" id="408172"/>
    <lineage>
        <taxon>unclassified sequences</taxon>
        <taxon>metagenomes</taxon>
        <taxon>ecological metagenomes</taxon>
    </lineage>
</organism>
<dbReference type="PROSITE" id="PS50005">
    <property type="entry name" value="TPR"/>
    <property type="match status" value="1"/>
</dbReference>
<dbReference type="SUPFAM" id="SSF48452">
    <property type="entry name" value="TPR-like"/>
    <property type="match status" value="2"/>
</dbReference>
<dbReference type="Gene3D" id="1.25.40.10">
    <property type="entry name" value="Tetratricopeptide repeat domain"/>
    <property type="match status" value="3"/>
</dbReference>
<name>A0A382RB88_9ZZZZ</name>
<reference evidence="1" key="1">
    <citation type="submission" date="2018-05" db="EMBL/GenBank/DDBJ databases">
        <authorList>
            <person name="Lanie J.A."/>
            <person name="Ng W.-L."/>
            <person name="Kazmierczak K.M."/>
            <person name="Andrzejewski T.M."/>
            <person name="Davidsen T.M."/>
            <person name="Wayne K.J."/>
            <person name="Tettelin H."/>
            <person name="Glass J.I."/>
            <person name="Rusch D."/>
            <person name="Podicherti R."/>
            <person name="Tsui H.-C.T."/>
            <person name="Winkler M.E."/>
        </authorList>
    </citation>
    <scope>NUCLEOTIDE SEQUENCE</scope>
</reference>
<dbReference type="InterPro" id="IPR011990">
    <property type="entry name" value="TPR-like_helical_dom_sf"/>
</dbReference>
<feature type="non-terminal residue" evidence="1">
    <location>
        <position position="322"/>
    </location>
</feature>
<dbReference type="EMBL" id="UINC01120474">
    <property type="protein sequence ID" value="SVC94983.1"/>
    <property type="molecule type" value="Genomic_DNA"/>
</dbReference>